<gene>
    <name evidence="1" type="ORF">PHYPA_004452</name>
</gene>
<dbReference type="AlphaFoldDB" id="A0A2K1KUL3"/>
<reference evidence="1 3" key="1">
    <citation type="journal article" date="2008" name="Science">
        <title>The Physcomitrella genome reveals evolutionary insights into the conquest of land by plants.</title>
        <authorList>
            <person name="Rensing S."/>
            <person name="Lang D."/>
            <person name="Zimmer A."/>
            <person name="Terry A."/>
            <person name="Salamov A."/>
            <person name="Shapiro H."/>
            <person name="Nishiyama T."/>
            <person name="Perroud P.-F."/>
            <person name="Lindquist E."/>
            <person name="Kamisugi Y."/>
            <person name="Tanahashi T."/>
            <person name="Sakakibara K."/>
            <person name="Fujita T."/>
            <person name="Oishi K."/>
            <person name="Shin-I T."/>
            <person name="Kuroki Y."/>
            <person name="Toyoda A."/>
            <person name="Suzuki Y."/>
            <person name="Hashimoto A."/>
            <person name="Yamaguchi K."/>
            <person name="Sugano A."/>
            <person name="Kohara Y."/>
            <person name="Fujiyama A."/>
            <person name="Anterola A."/>
            <person name="Aoki S."/>
            <person name="Ashton N."/>
            <person name="Barbazuk W.B."/>
            <person name="Barker E."/>
            <person name="Bennetzen J."/>
            <person name="Bezanilla M."/>
            <person name="Blankenship R."/>
            <person name="Cho S.H."/>
            <person name="Dutcher S."/>
            <person name="Estelle M."/>
            <person name="Fawcett J.A."/>
            <person name="Gundlach H."/>
            <person name="Hanada K."/>
            <person name="Heyl A."/>
            <person name="Hicks K.A."/>
            <person name="Hugh J."/>
            <person name="Lohr M."/>
            <person name="Mayer K."/>
            <person name="Melkozernov A."/>
            <person name="Murata T."/>
            <person name="Nelson D."/>
            <person name="Pils B."/>
            <person name="Prigge M."/>
            <person name="Reiss B."/>
            <person name="Renner T."/>
            <person name="Rombauts S."/>
            <person name="Rushton P."/>
            <person name="Sanderfoot A."/>
            <person name="Schween G."/>
            <person name="Shiu S.-H."/>
            <person name="Stueber K."/>
            <person name="Theodoulou F.L."/>
            <person name="Tu H."/>
            <person name="Van de Peer Y."/>
            <person name="Verrier P.J."/>
            <person name="Waters E."/>
            <person name="Wood A."/>
            <person name="Yang L."/>
            <person name="Cove D."/>
            <person name="Cuming A."/>
            <person name="Hasebe M."/>
            <person name="Lucas S."/>
            <person name="Mishler D.B."/>
            <person name="Reski R."/>
            <person name="Grigoriev I."/>
            <person name="Quatrano R.S."/>
            <person name="Boore J.L."/>
        </authorList>
    </citation>
    <scope>NUCLEOTIDE SEQUENCE [LARGE SCALE GENOMIC DNA]</scope>
    <source>
        <strain evidence="2 3">cv. Gransden 2004</strain>
    </source>
</reference>
<dbReference type="EMBL" id="ABEU02000003">
    <property type="protein sequence ID" value="PNR57458.1"/>
    <property type="molecule type" value="Genomic_DNA"/>
</dbReference>
<dbReference type="Gramene" id="Pp3c3_15090V3.3">
    <property type="protein sequence ID" value="PAC:32942644.CDS.1"/>
    <property type="gene ID" value="Pp3c3_15090"/>
</dbReference>
<evidence type="ECO:0000313" key="1">
    <source>
        <dbReference type="EMBL" id="PNR57458.1"/>
    </source>
</evidence>
<name>A0A2K1KUL3_PHYPA</name>
<keyword evidence="3" id="KW-1185">Reference proteome</keyword>
<dbReference type="InParanoid" id="A0A2K1KUL3"/>
<dbReference type="Gramene" id="Pp3c3_15090V3.1">
    <property type="protein sequence ID" value="PAC:32942643.CDS.1"/>
    <property type="gene ID" value="Pp3c3_15090"/>
</dbReference>
<reference evidence="2" key="3">
    <citation type="submission" date="2020-12" db="UniProtKB">
        <authorList>
            <consortium name="EnsemblPlants"/>
        </authorList>
    </citation>
    <scope>IDENTIFICATION</scope>
</reference>
<dbReference type="EnsemblPlants" id="Pp3c3_15090V3.3">
    <property type="protein sequence ID" value="PAC:32942644.CDS.1"/>
    <property type="gene ID" value="Pp3c3_15090"/>
</dbReference>
<evidence type="ECO:0000313" key="3">
    <source>
        <dbReference type="Proteomes" id="UP000006727"/>
    </source>
</evidence>
<dbReference type="Proteomes" id="UP000006727">
    <property type="component" value="Chromosome 3"/>
</dbReference>
<organism evidence="1">
    <name type="scientific">Physcomitrium patens</name>
    <name type="common">Spreading-leaved earth moss</name>
    <name type="synonym">Physcomitrella patens</name>
    <dbReference type="NCBI Taxonomy" id="3218"/>
    <lineage>
        <taxon>Eukaryota</taxon>
        <taxon>Viridiplantae</taxon>
        <taxon>Streptophyta</taxon>
        <taxon>Embryophyta</taxon>
        <taxon>Bryophyta</taxon>
        <taxon>Bryophytina</taxon>
        <taxon>Bryopsida</taxon>
        <taxon>Funariidae</taxon>
        <taxon>Funariales</taxon>
        <taxon>Funariaceae</taxon>
        <taxon>Physcomitrium</taxon>
    </lineage>
</organism>
<evidence type="ECO:0000313" key="2">
    <source>
        <dbReference type="EnsemblPlants" id="PAC:32942643.CDS.1"/>
    </source>
</evidence>
<proteinExistence type="predicted"/>
<reference evidence="1 3" key="2">
    <citation type="journal article" date="2018" name="Plant J.">
        <title>The Physcomitrella patens chromosome-scale assembly reveals moss genome structure and evolution.</title>
        <authorList>
            <person name="Lang D."/>
            <person name="Ullrich K.K."/>
            <person name="Murat F."/>
            <person name="Fuchs J."/>
            <person name="Jenkins J."/>
            <person name="Haas F.B."/>
            <person name="Piednoel M."/>
            <person name="Gundlach H."/>
            <person name="Van Bel M."/>
            <person name="Meyberg R."/>
            <person name="Vives C."/>
            <person name="Morata J."/>
            <person name="Symeonidi A."/>
            <person name="Hiss M."/>
            <person name="Muchero W."/>
            <person name="Kamisugi Y."/>
            <person name="Saleh O."/>
            <person name="Blanc G."/>
            <person name="Decker E.L."/>
            <person name="van Gessel N."/>
            <person name="Grimwood J."/>
            <person name="Hayes R.D."/>
            <person name="Graham S.W."/>
            <person name="Gunter L.E."/>
            <person name="McDaniel S.F."/>
            <person name="Hoernstein S.N.W."/>
            <person name="Larsson A."/>
            <person name="Li F.W."/>
            <person name="Perroud P.F."/>
            <person name="Phillips J."/>
            <person name="Ranjan P."/>
            <person name="Rokshar D.S."/>
            <person name="Rothfels C.J."/>
            <person name="Schneider L."/>
            <person name="Shu S."/>
            <person name="Stevenson D.W."/>
            <person name="Thummler F."/>
            <person name="Tillich M."/>
            <person name="Villarreal Aguilar J.C."/>
            <person name="Widiez T."/>
            <person name="Wong G.K."/>
            <person name="Wymore A."/>
            <person name="Zhang Y."/>
            <person name="Zimmer A.D."/>
            <person name="Quatrano R.S."/>
            <person name="Mayer K.F.X."/>
            <person name="Goodstein D."/>
            <person name="Casacuberta J.M."/>
            <person name="Vandepoele K."/>
            <person name="Reski R."/>
            <person name="Cuming A.C."/>
            <person name="Tuskan G.A."/>
            <person name="Maumus F."/>
            <person name="Salse J."/>
            <person name="Schmutz J."/>
            <person name="Rensing S.A."/>
        </authorList>
    </citation>
    <scope>NUCLEOTIDE SEQUENCE [LARGE SCALE GENOMIC DNA]</scope>
    <source>
        <strain evidence="2 3">cv. Gransden 2004</strain>
    </source>
</reference>
<sequence>MRHSHTHSHHPCVPAPACPHNFVRAILLDHPVLLSMSPSNSSHVPLLDLRSEATLGRSPDWIHYPPQARALCFPTQSHEAAFVVVAFGIALCTVEGVLCLTVHVSWGRFLLCAQGPCV</sequence>
<dbReference type="EnsemblPlants" id="Pp3c3_15090V3.1">
    <property type="protein sequence ID" value="PAC:32942643.CDS.1"/>
    <property type="gene ID" value="Pp3c3_15090"/>
</dbReference>
<accession>A0A2K1KUL3</accession>
<protein>
    <submittedName>
        <fullName evidence="1 2">Uncharacterized protein</fullName>
    </submittedName>
</protein>